<keyword evidence="9" id="KW-1185">Reference proteome</keyword>
<feature type="transmembrane region" description="Helical" evidence="6">
    <location>
        <begin position="609"/>
        <end position="630"/>
    </location>
</feature>
<dbReference type="PANTHER" id="PTHR46795:SF3">
    <property type="entry name" value="ABC TRANSPORTER PERMEASE"/>
    <property type="match status" value="1"/>
</dbReference>
<dbReference type="Proteomes" id="UP000076967">
    <property type="component" value="Unassembled WGS sequence"/>
</dbReference>
<dbReference type="GO" id="GO:0055085">
    <property type="term" value="P:transmembrane transport"/>
    <property type="evidence" value="ECO:0007669"/>
    <property type="project" value="UniProtKB-UniRule"/>
</dbReference>
<proteinExistence type="inferred from homology"/>
<keyword evidence="5 6" id="KW-0472">Membrane</keyword>
<keyword evidence="6" id="KW-0813">Transport</keyword>
<dbReference type="Pfam" id="PF02687">
    <property type="entry name" value="FtsX"/>
    <property type="match status" value="1"/>
</dbReference>
<comment type="subcellular location">
    <subcellularLocation>
        <location evidence="1 6">Cell membrane</location>
        <topology evidence="1 6">Multi-pass membrane protein</topology>
    </subcellularLocation>
</comment>
<gene>
    <name evidence="8" type="ORF">PGLA_09820</name>
</gene>
<evidence type="ECO:0000313" key="8">
    <source>
        <dbReference type="EMBL" id="OAB43281.1"/>
    </source>
</evidence>
<keyword evidence="2 6" id="KW-1003">Cell membrane</keyword>
<dbReference type="EMBL" id="LVJH01000016">
    <property type="protein sequence ID" value="OAB43281.1"/>
    <property type="molecule type" value="Genomic_DNA"/>
</dbReference>
<evidence type="ECO:0000256" key="2">
    <source>
        <dbReference type="ARBA" id="ARBA00022475"/>
    </source>
</evidence>
<evidence type="ECO:0000256" key="3">
    <source>
        <dbReference type="ARBA" id="ARBA00022692"/>
    </source>
</evidence>
<evidence type="ECO:0000313" key="9">
    <source>
        <dbReference type="Proteomes" id="UP000076967"/>
    </source>
</evidence>
<dbReference type="PIRSF" id="PIRSF018968">
    <property type="entry name" value="ABC_permease_BceB"/>
    <property type="match status" value="1"/>
</dbReference>
<dbReference type="AlphaFoldDB" id="A0A168LEI3"/>
<accession>A0A168LEI3</accession>
<evidence type="ECO:0000256" key="1">
    <source>
        <dbReference type="ARBA" id="ARBA00004651"/>
    </source>
</evidence>
<dbReference type="RefSeq" id="WP_068532083.1">
    <property type="nucleotide sequence ID" value="NZ_LVJH01000016.1"/>
</dbReference>
<feature type="transmembrane region" description="Helical" evidence="6">
    <location>
        <begin position="288"/>
        <end position="310"/>
    </location>
</feature>
<dbReference type="OrthoDB" id="1705903at2"/>
<keyword evidence="3 6" id="KW-0812">Transmembrane</keyword>
<reference evidence="8 9" key="1">
    <citation type="submission" date="2016-03" db="EMBL/GenBank/DDBJ databases">
        <title>Draft genome sequence of Paenibacillus glacialis DSM 22343.</title>
        <authorList>
            <person name="Shin S.-K."/>
            <person name="Yi H."/>
        </authorList>
    </citation>
    <scope>NUCLEOTIDE SEQUENCE [LARGE SCALE GENOMIC DNA]</scope>
    <source>
        <strain evidence="8 9">DSM 22343</strain>
    </source>
</reference>
<feature type="transmembrane region" description="Helical" evidence="6">
    <location>
        <begin position="579"/>
        <end position="597"/>
    </location>
</feature>
<organism evidence="8 9">
    <name type="scientific">Paenibacillus glacialis</name>
    <dbReference type="NCBI Taxonomy" id="494026"/>
    <lineage>
        <taxon>Bacteria</taxon>
        <taxon>Bacillati</taxon>
        <taxon>Bacillota</taxon>
        <taxon>Bacilli</taxon>
        <taxon>Bacillales</taxon>
        <taxon>Paenibacillaceae</taxon>
        <taxon>Paenibacillus</taxon>
    </lineage>
</organism>
<dbReference type="PANTHER" id="PTHR46795">
    <property type="entry name" value="ABC TRANSPORTER PERMEASE-RELATED-RELATED"/>
    <property type="match status" value="1"/>
</dbReference>
<feature type="domain" description="ABC3 transporter permease C-terminal" evidence="7">
    <location>
        <begin position="62"/>
        <end position="171"/>
    </location>
</feature>
<feature type="transmembrane region" description="Helical" evidence="6">
    <location>
        <begin position="235"/>
        <end position="259"/>
    </location>
</feature>
<keyword evidence="4 6" id="KW-1133">Transmembrane helix</keyword>
<dbReference type="STRING" id="494026.PGLA_09820"/>
<feature type="transmembrane region" description="Helical" evidence="6">
    <location>
        <begin position="55"/>
        <end position="75"/>
    </location>
</feature>
<dbReference type="InterPro" id="IPR052536">
    <property type="entry name" value="ABC-4_Integral_Memb_Prot"/>
</dbReference>
<dbReference type="InterPro" id="IPR027022">
    <property type="entry name" value="ABC_permease_BceB-typ"/>
</dbReference>
<feature type="transmembrane region" description="Helical" evidence="6">
    <location>
        <begin position="197"/>
        <end position="215"/>
    </location>
</feature>
<protein>
    <submittedName>
        <fullName evidence="8">ABC transporter permease</fullName>
    </submittedName>
</protein>
<feature type="transmembrane region" description="Helical" evidence="6">
    <location>
        <begin position="523"/>
        <end position="545"/>
    </location>
</feature>
<evidence type="ECO:0000256" key="4">
    <source>
        <dbReference type="ARBA" id="ARBA00022989"/>
    </source>
</evidence>
<feature type="transmembrane region" description="Helical" evidence="6">
    <location>
        <begin position="18"/>
        <end position="35"/>
    </location>
</feature>
<feature type="transmembrane region" description="Helical" evidence="6">
    <location>
        <begin position="110"/>
        <end position="134"/>
    </location>
</feature>
<feature type="transmembrane region" description="Helical" evidence="6">
    <location>
        <begin position="154"/>
        <end position="176"/>
    </location>
</feature>
<evidence type="ECO:0000256" key="6">
    <source>
        <dbReference type="PIRNR" id="PIRNR018968"/>
    </source>
</evidence>
<name>A0A168LEI3_9BACL</name>
<comment type="similarity">
    <text evidence="6">Belongs to the ABC-4 integral membrane protein family.</text>
</comment>
<dbReference type="GO" id="GO:0005886">
    <property type="term" value="C:plasma membrane"/>
    <property type="evidence" value="ECO:0007669"/>
    <property type="project" value="UniProtKB-SubCell"/>
</dbReference>
<comment type="caution">
    <text evidence="8">The sequence shown here is derived from an EMBL/GenBank/DDBJ whole genome shotgun (WGS) entry which is preliminary data.</text>
</comment>
<evidence type="ECO:0000259" key="7">
    <source>
        <dbReference type="Pfam" id="PF02687"/>
    </source>
</evidence>
<evidence type="ECO:0000256" key="5">
    <source>
        <dbReference type="ARBA" id="ARBA00023136"/>
    </source>
</evidence>
<dbReference type="InterPro" id="IPR003838">
    <property type="entry name" value="ABC3_permease_C"/>
</dbReference>
<sequence>MTLFSITKKNMQSNFKSYVLYFASMIFSIVIYFTFESLHYNDYLVKQIGASKQISDVFTASSVILMIFVGIFIWYSNSFFTKKRKKEIALYSLLGVPKRKIGAMLFYENFVLGIIALVIGIGIGALLSKVFSMLLLRVMQLPTAISFSVSIEAVLHTILVFAVIILITSSHGYSIIYKFKLIELLQAEKQGEHIPRGSVFTALLGIILLTSSYWVALQPIFSSIWVSHKIRNMCIVLGGSIIGTYLIFRSFTVFLLIGLQKNKKYYYRGINVVGLSQLLSRIQTNAKILTAITLLSAVTLCGIGASYSIYYKNKTMLDKIEPFSFMYVTTGTQVDQQIENTIKQSKHTIEDKITIPLVKIKADLHVSGMMPPDFTENRQYLNLLAESTFVTLSGITKKDIKVSLQGTEAIALDSNKSNTLKTEYMNGKVKLYLPNNNYTLQFVGKIQDNVINDSLHEFTIVVSDEFFSTVIKKQEPYTLQAYKVIDDKNTKELTKSLQSIVPNEANLIAKYNAYRGGVEASGLVIFAGVFLGLVFLAATGSMIYFKQLTEAIIDEDKYIILRILGVSKQAIFKSIVKQVTFIFIFPLCIGILHSVIALKALSNTLGMDIFVPVLTAIGVYTFIYFIYYLFTIKSYNNIVNK</sequence>